<dbReference type="Proteomes" id="UP000274271">
    <property type="component" value="Unassembled WGS sequence"/>
</dbReference>
<gene>
    <name evidence="2" type="ORF">EHT87_16250</name>
</gene>
<keyword evidence="1" id="KW-1133">Transmembrane helix</keyword>
<dbReference type="EMBL" id="RQJP01000003">
    <property type="protein sequence ID" value="RRB13809.1"/>
    <property type="molecule type" value="Genomic_DNA"/>
</dbReference>
<proteinExistence type="predicted"/>
<evidence type="ECO:0000313" key="3">
    <source>
        <dbReference type="Proteomes" id="UP000274271"/>
    </source>
</evidence>
<keyword evidence="3" id="KW-1185">Reference proteome</keyword>
<evidence type="ECO:0000256" key="1">
    <source>
        <dbReference type="SAM" id="Phobius"/>
    </source>
</evidence>
<organism evidence="2 3">
    <name type="scientific">Larkinella knui</name>
    <dbReference type="NCBI Taxonomy" id="2025310"/>
    <lineage>
        <taxon>Bacteria</taxon>
        <taxon>Pseudomonadati</taxon>
        <taxon>Bacteroidota</taxon>
        <taxon>Cytophagia</taxon>
        <taxon>Cytophagales</taxon>
        <taxon>Spirosomataceae</taxon>
        <taxon>Larkinella</taxon>
    </lineage>
</organism>
<comment type="caution">
    <text evidence="2">The sequence shown here is derived from an EMBL/GenBank/DDBJ whole genome shotgun (WGS) entry which is preliminary data.</text>
</comment>
<dbReference type="AlphaFoldDB" id="A0A3P1CKM4"/>
<name>A0A3P1CKM4_9BACT</name>
<feature type="transmembrane region" description="Helical" evidence="1">
    <location>
        <begin position="21"/>
        <end position="41"/>
    </location>
</feature>
<accession>A0A3P1CKM4</accession>
<protein>
    <submittedName>
        <fullName evidence="2">Uncharacterized protein</fullName>
    </submittedName>
</protein>
<dbReference type="RefSeq" id="WP_124907706.1">
    <property type="nucleotide sequence ID" value="NZ_RQJP01000003.1"/>
</dbReference>
<reference evidence="2 3" key="1">
    <citation type="submission" date="2018-11" db="EMBL/GenBank/DDBJ databases">
        <authorList>
            <person name="Zhou Z."/>
            <person name="Wang G."/>
        </authorList>
    </citation>
    <scope>NUCLEOTIDE SEQUENCE [LARGE SCALE GENOMIC DNA]</scope>
    <source>
        <strain evidence="2 3">KCTC42998</strain>
    </source>
</reference>
<sequence length="157" mass="18132">MCNYLKEKALRMSRYLLKSNLINLLGYVGTLISMNISLSIAKLNSAFLTHLNEVFYSIADLVSITFVAVIYTSVFWLPALLLLWGFDSLLMLEFGFKRRSALFIEWVIICIPLILLFIDDFTTDSYARWIPYPFLIVGFAISQFYKGKYLKKVSDLP</sequence>
<feature type="transmembrane region" description="Helical" evidence="1">
    <location>
        <begin position="61"/>
        <end position="86"/>
    </location>
</feature>
<keyword evidence="1" id="KW-0812">Transmembrane</keyword>
<feature type="transmembrane region" description="Helical" evidence="1">
    <location>
        <begin position="129"/>
        <end position="145"/>
    </location>
</feature>
<keyword evidence="1" id="KW-0472">Membrane</keyword>
<feature type="transmembrane region" description="Helical" evidence="1">
    <location>
        <begin position="98"/>
        <end position="117"/>
    </location>
</feature>
<evidence type="ECO:0000313" key="2">
    <source>
        <dbReference type="EMBL" id="RRB13809.1"/>
    </source>
</evidence>